<accession>A0A645IJ26</accession>
<reference evidence="1" key="1">
    <citation type="submission" date="2019-08" db="EMBL/GenBank/DDBJ databases">
        <authorList>
            <person name="Kucharzyk K."/>
            <person name="Murdoch R.W."/>
            <person name="Higgins S."/>
            <person name="Loffler F."/>
        </authorList>
    </citation>
    <scope>NUCLEOTIDE SEQUENCE</scope>
</reference>
<sequence length="138" mass="15530">MGLAVHRQALAHSTHIGLDIDESDVVFLGHGMVNRTHVHRDPVSFDGNHRYMLFLGCINSIGLQYDHLFAAARDLRATVDDLGNNVSTMFADVKFLFFHRCSPWHQYTRDFASRTAEFALGKRRGRPSACLAVELKCA</sequence>
<comment type="caution">
    <text evidence="1">The sequence shown here is derived from an EMBL/GenBank/DDBJ whole genome shotgun (WGS) entry which is preliminary data.</text>
</comment>
<proteinExistence type="predicted"/>
<evidence type="ECO:0000313" key="1">
    <source>
        <dbReference type="EMBL" id="MPN51295.1"/>
    </source>
</evidence>
<name>A0A645IJ26_9ZZZZ</name>
<dbReference type="EMBL" id="VSSQ01116264">
    <property type="protein sequence ID" value="MPN51295.1"/>
    <property type="molecule type" value="Genomic_DNA"/>
</dbReference>
<organism evidence="1">
    <name type="scientific">bioreactor metagenome</name>
    <dbReference type="NCBI Taxonomy" id="1076179"/>
    <lineage>
        <taxon>unclassified sequences</taxon>
        <taxon>metagenomes</taxon>
        <taxon>ecological metagenomes</taxon>
    </lineage>
</organism>
<protein>
    <submittedName>
        <fullName evidence="1">Uncharacterized protein</fullName>
    </submittedName>
</protein>
<gene>
    <name evidence="1" type="ORF">SDC9_198938</name>
</gene>
<dbReference type="AlphaFoldDB" id="A0A645IJ26"/>